<dbReference type="RefSeq" id="WP_219294292.1">
    <property type="nucleotide sequence ID" value="NZ_RPHB01000017.1"/>
</dbReference>
<dbReference type="GO" id="GO:0003700">
    <property type="term" value="F:DNA-binding transcription factor activity"/>
    <property type="evidence" value="ECO:0007669"/>
    <property type="project" value="InterPro"/>
</dbReference>
<organism evidence="2 3">
    <name type="scientific">Arthrospiribacter ruber</name>
    <dbReference type="NCBI Taxonomy" id="2487934"/>
    <lineage>
        <taxon>Bacteria</taxon>
        <taxon>Pseudomonadati</taxon>
        <taxon>Bacteroidota</taxon>
        <taxon>Cytophagia</taxon>
        <taxon>Cytophagales</taxon>
        <taxon>Cyclobacteriaceae</taxon>
        <taxon>Arthrospiribacter</taxon>
    </lineage>
</organism>
<evidence type="ECO:0000313" key="3">
    <source>
        <dbReference type="Proteomes" id="UP000727490"/>
    </source>
</evidence>
<dbReference type="AlphaFoldDB" id="A0A951J3I7"/>
<proteinExistence type="predicted"/>
<dbReference type="GO" id="GO:0006352">
    <property type="term" value="P:DNA-templated transcription initiation"/>
    <property type="evidence" value="ECO:0007669"/>
    <property type="project" value="InterPro"/>
</dbReference>
<reference evidence="2 3" key="1">
    <citation type="journal article" date="2020" name="Syst. Appl. Microbiol.">
        <title>Arthrospiribacter ruber gen. nov., sp. nov., a novel bacterium isolated from Arthrospira cultures.</title>
        <authorList>
            <person name="Waleron M."/>
            <person name="Misztak A."/>
            <person name="Waleron M.M."/>
            <person name="Furmaniak M."/>
            <person name="Mrozik A."/>
            <person name="Waleron K."/>
        </authorList>
    </citation>
    <scope>NUCLEOTIDE SEQUENCE [LARGE SCALE GENOMIC DNA]</scope>
    <source>
        <strain evidence="2 3">DPMB0001</strain>
    </source>
</reference>
<name>A0A951J3I7_9BACT</name>
<feature type="domain" description="RNA polymerase sigma-70 region 2" evidence="1">
    <location>
        <begin position="15"/>
        <end position="62"/>
    </location>
</feature>
<dbReference type="InterPro" id="IPR007627">
    <property type="entry name" value="RNA_pol_sigma70_r2"/>
</dbReference>
<dbReference type="EMBL" id="RPHB01000017">
    <property type="protein sequence ID" value="MBW3470467.1"/>
    <property type="molecule type" value="Genomic_DNA"/>
</dbReference>
<protein>
    <recommendedName>
        <fullName evidence="1">RNA polymerase sigma-70 region 2 domain-containing protein</fullName>
    </recommendedName>
</protein>
<dbReference type="Pfam" id="PF04542">
    <property type="entry name" value="Sigma70_r2"/>
    <property type="match status" value="1"/>
</dbReference>
<evidence type="ECO:0000259" key="1">
    <source>
        <dbReference type="Pfam" id="PF04542"/>
    </source>
</evidence>
<keyword evidence="3" id="KW-1185">Reference proteome</keyword>
<accession>A0A951J3I7</accession>
<gene>
    <name evidence="2" type="ORF">EGN73_22055</name>
</gene>
<evidence type="ECO:0000313" key="2">
    <source>
        <dbReference type="EMBL" id="MBW3470467.1"/>
    </source>
</evidence>
<comment type="caution">
    <text evidence="2">The sequence shown here is derived from an EMBL/GenBank/DDBJ whole genome shotgun (WGS) entry which is preliminary data.</text>
</comment>
<sequence>MIEYFPNQDSSLVTELLQYAKRYVRRQDEIEDVIQDMFLTAIQSGKEIEGDQFLLWGKGFIRNHSAFVARSEGRRRKREEKFGAIEHCSAFEVSVPEKFILQLIPSLRVLCRLINSGLNRQEIMYALDITDTAFRQRLTSIRQKWDAYLREYDLETEVRSPVHLLETGLLRQSLVKSIQQHLPQLDEDIKVIGSHDPDGNLLIFSGKPAHKKRGGGNLL</sequence>
<dbReference type="Proteomes" id="UP000727490">
    <property type="component" value="Unassembled WGS sequence"/>
</dbReference>